<dbReference type="InterPro" id="IPR008962">
    <property type="entry name" value="PapD-like_sf"/>
</dbReference>
<dbReference type="SUPFAM" id="SSF49354">
    <property type="entry name" value="PapD-like"/>
    <property type="match status" value="1"/>
</dbReference>
<comment type="similarity">
    <text evidence="1">Belongs to the EcpB/EcpE family.</text>
</comment>
<evidence type="ECO:0000256" key="3">
    <source>
        <dbReference type="ARBA" id="ARBA00022558"/>
    </source>
</evidence>
<evidence type="ECO:0000256" key="2">
    <source>
        <dbReference type="ARBA" id="ARBA00014241"/>
    </source>
</evidence>
<dbReference type="Pfam" id="PF18649">
    <property type="entry name" value="EcpB_C"/>
    <property type="match status" value="1"/>
</dbReference>
<dbReference type="Gene3D" id="2.60.40.10">
    <property type="entry name" value="Immunoglobulins"/>
    <property type="match status" value="1"/>
</dbReference>
<evidence type="ECO:0000313" key="6">
    <source>
        <dbReference type="EMBL" id="UNH32270.1"/>
    </source>
</evidence>
<dbReference type="InterPro" id="IPR040695">
    <property type="entry name" value="EcpB_C"/>
</dbReference>
<keyword evidence="4" id="KW-0732">Signal</keyword>
<proteinExistence type="inferred from homology"/>
<evidence type="ECO:0000256" key="4">
    <source>
        <dbReference type="ARBA" id="ARBA00022729"/>
    </source>
</evidence>
<dbReference type="InterPro" id="IPR013783">
    <property type="entry name" value="Ig-like_fold"/>
</dbReference>
<dbReference type="Proteomes" id="UP000829116">
    <property type="component" value="Chromosome"/>
</dbReference>
<dbReference type="RefSeq" id="WP_047256532.1">
    <property type="nucleotide sequence ID" value="NZ_CAWMFK010000013.1"/>
</dbReference>
<name>A0A9Q8V4P2_9GAMM</name>
<protein>
    <recommendedName>
        <fullName evidence="2">Probable fimbrial chaperone EcpB</fullName>
    </recommendedName>
</protein>
<accession>A0A9Q8V4P2</accession>
<evidence type="ECO:0000256" key="1">
    <source>
        <dbReference type="ARBA" id="ARBA00009408"/>
    </source>
</evidence>
<organism evidence="6 7">
    <name type="scientific">Moellerella wisconsensis</name>
    <dbReference type="NCBI Taxonomy" id="158849"/>
    <lineage>
        <taxon>Bacteria</taxon>
        <taxon>Pseudomonadati</taxon>
        <taxon>Pseudomonadota</taxon>
        <taxon>Gammaproteobacteria</taxon>
        <taxon>Enterobacterales</taxon>
        <taxon>Morganellaceae</taxon>
        <taxon>Moellerella</taxon>
    </lineage>
</organism>
<keyword evidence="5" id="KW-0143">Chaperone</keyword>
<reference evidence="6" key="1">
    <citation type="submission" date="2022-03" db="EMBL/GenBank/DDBJ databases">
        <title>ESBL-producing Moellerella wisconsensis and Escherichia marmotae isolated from wild game meat.</title>
        <authorList>
            <person name="Biggel M."/>
        </authorList>
    </citation>
    <scope>NUCLEOTIDE SEQUENCE</scope>
    <source>
        <strain evidence="6">W51</strain>
    </source>
</reference>
<gene>
    <name evidence="6" type="ORF">MNY72_07530</name>
</gene>
<evidence type="ECO:0000313" key="7">
    <source>
        <dbReference type="Proteomes" id="UP000829116"/>
    </source>
</evidence>
<keyword evidence="3" id="KW-1029">Fimbrium biogenesis</keyword>
<sequence>MNKIIFILSVSILPLGTSIAIDVGDITETINSDKEMLSKEIKNTVSTARLVNLNVQKISSPMEEGSPLTMSSDEILSTPANLILPGEASDIFKIIYNGPADDTERYYRLNWQDDPVSSNGSTTSNKSAVATTSATISTILVVAPRLENFNYQYNNGVVKNTGNSSFRVVASGPCLTSQSKHSQNGVCRERYYLMPNLKVKMQRVNTTNKKTTIGIWHKEEFIIAK</sequence>
<evidence type="ECO:0000256" key="5">
    <source>
        <dbReference type="ARBA" id="ARBA00023186"/>
    </source>
</evidence>
<dbReference type="AlphaFoldDB" id="A0A9Q8V4P2"/>
<dbReference type="EMBL" id="CP093245">
    <property type="protein sequence ID" value="UNH32270.1"/>
    <property type="molecule type" value="Genomic_DNA"/>
</dbReference>